<evidence type="ECO:0000256" key="1">
    <source>
        <dbReference type="SAM" id="MobiDB-lite"/>
    </source>
</evidence>
<feature type="compositionally biased region" description="Polar residues" evidence="1">
    <location>
        <begin position="1279"/>
        <end position="1322"/>
    </location>
</feature>
<protein>
    <recommendedName>
        <fullName evidence="4">SIR2-like domain-containing protein</fullName>
    </recommendedName>
</protein>
<organism evidence="2 3">
    <name type="scientific">Chaetoceros tenuissimus</name>
    <dbReference type="NCBI Taxonomy" id="426638"/>
    <lineage>
        <taxon>Eukaryota</taxon>
        <taxon>Sar</taxon>
        <taxon>Stramenopiles</taxon>
        <taxon>Ochrophyta</taxon>
        <taxon>Bacillariophyta</taxon>
        <taxon>Coscinodiscophyceae</taxon>
        <taxon>Chaetocerotophycidae</taxon>
        <taxon>Chaetocerotales</taxon>
        <taxon>Chaetocerotaceae</taxon>
        <taxon>Chaetoceros</taxon>
    </lineage>
</organism>
<dbReference type="Proteomes" id="UP001054902">
    <property type="component" value="Unassembled WGS sequence"/>
</dbReference>
<reference evidence="2 3" key="1">
    <citation type="journal article" date="2021" name="Sci. Rep.">
        <title>The genome of the diatom Chaetoceros tenuissimus carries an ancient integrated fragment of an extant virus.</title>
        <authorList>
            <person name="Hongo Y."/>
            <person name="Kimura K."/>
            <person name="Takaki Y."/>
            <person name="Yoshida Y."/>
            <person name="Baba S."/>
            <person name="Kobayashi G."/>
            <person name="Nagasaki K."/>
            <person name="Hano T."/>
            <person name="Tomaru Y."/>
        </authorList>
    </citation>
    <scope>NUCLEOTIDE SEQUENCE [LARGE SCALE GENOMIC DNA]</scope>
    <source>
        <strain evidence="2 3">NIES-3715</strain>
    </source>
</reference>
<dbReference type="Pfam" id="PF13289">
    <property type="entry name" value="SIR2_2"/>
    <property type="match status" value="1"/>
</dbReference>
<evidence type="ECO:0000313" key="2">
    <source>
        <dbReference type="EMBL" id="GFH54268.1"/>
    </source>
</evidence>
<gene>
    <name evidence="2" type="ORF">CTEN210_10744</name>
</gene>
<evidence type="ECO:0008006" key="4">
    <source>
        <dbReference type="Google" id="ProtNLM"/>
    </source>
</evidence>
<dbReference type="SUPFAM" id="SSF52467">
    <property type="entry name" value="DHS-like NAD/FAD-binding domain"/>
    <property type="match status" value="1"/>
</dbReference>
<dbReference type="Gene3D" id="3.40.50.1220">
    <property type="entry name" value="TPP-binding domain"/>
    <property type="match status" value="1"/>
</dbReference>
<evidence type="ECO:0000313" key="3">
    <source>
        <dbReference type="Proteomes" id="UP001054902"/>
    </source>
</evidence>
<proteinExistence type="predicted"/>
<dbReference type="EMBL" id="BLLK01000047">
    <property type="protein sequence ID" value="GFH54268.1"/>
    <property type="molecule type" value="Genomic_DNA"/>
</dbReference>
<name>A0AAD3CYA8_9STRA</name>
<keyword evidence="3" id="KW-1185">Reference proteome</keyword>
<accession>A0AAD3CYA8</accession>
<sequence>MANNLTACFKSGKFVVKYDLDNSLELALYDRLEVKEIFTHEGMEDSEDNHITTAVQITSSTLHTDEIVVKPLAPLGLGTGKYYVRFILSSGDKEIARSEVFEADQTASDDDDILTKDSDSCKIEIIKMLKVKDNEKENTEVELSWKFEGEQRQILVDHLSHSDFLVIMPSDKTDDIKSEYALHAFAMASGQPEGSVKIRVAGLCNAEGEYQALYYDSDKSVCRGKSSPFCIEKDLLPNVNYEDEELLQNLKNESSQFNTMAVMQYTVHEHMQKLKASTDYNPLITATIEQNKWDKMIEDDRKKYEMVEKEVEEELEKAKKNDSGMADEQSDELISDVETEAILYKALEEKPAFLYCGAGISISAPSSSPSWWTLMSNVLEETFNAVPEEHQKIAKKLRTSDNHRNPEEIMETYYFVLQKKLFSLFQLLNEGEPNANHRIIAKMVKHGKLRSILTTNFDEFIERALDVEGIEYRVICTSEEFQEYKNSGYSGFTILKIHGTVSRPETIVAVANHYKSGKGFGGVKSTVTAHFVKNYPTVFFGYSGYDFIHANYQAFWESVKDSKEKVYFIKYKGSRGGPSIQKLVGRHIGGRLVIGEAILPDLAIKVMEKFDINDSKEVLDFHSSIDSAVGQEIAKKQRDYVKNWVGKISKVAILAILWTESSYLNESTNLREEKMKKMKGESDGAGTDAAGVTAYMLQLSTQVGQGIITQEEYLQKQRRATMEITFSYAAIPKKQKDELIEILLAETETNSLLKGPNSDDILAMFPSYLMMAGDTANVDASAREIFDDVLEYVRDTLNPLYEKKENGDKKAEVLYKFYYSQSGFLRIRKEEDRVEAEEIINKYADDAVARGLTEEEVTDLATKEVGPTITRIAYQQIDIRSLIKSQGDDIVKTSSSGGATIDDILESAFIIAVTLQRQAAFRSSDAYQSPVMNQIVGMISLNEEKEIPAEMLKRLEDELSSDFQQVIDIVEKLESNDERGTYLTPREVLSTFVLANVEVIKACLKHIGDSAQKQRIRESCGYYPKDPIPPAVASYLSNRMEEAAHYIEDDRAEQPALAMLVSLGEIQDNIPQMQKAVDTSLAITEGKVTELTPPPIPEALAAAYQAQGNFDKAMHYYKLALDGIQTFVIRQKTDSIVLNACLVINEQIGKEEALRTAFDYSPYFTDNQLNILIGPSRGLLVQQCEAWSKELGFDSLYTAKETLLRSDPEQKGSSDNTFIVTDKKENEVKVVKSNTAGGVRQDGSDSFDPKEKSPKIEANPDSTEVEETSNIPVVAVDDSISNNERNSPLDQGQTTEMPRSDQQNNSQKISSGPTGPTEVNSLSFKQTMKLIHEEDTKDNVKKVKAAAVPGNNSCGSCIVS</sequence>
<feature type="region of interest" description="Disordered" evidence="1">
    <location>
        <begin position="1230"/>
        <end position="1322"/>
    </location>
</feature>
<dbReference type="InterPro" id="IPR029035">
    <property type="entry name" value="DHS-like_NAD/FAD-binding_dom"/>
</dbReference>
<comment type="caution">
    <text evidence="2">The sequence shown here is derived from an EMBL/GenBank/DDBJ whole genome shotgun (WGS) entry which is preliminary data.</text>
</comment>